<keyword evidence="7" id="KW-1185">Reference proteome</keyword>
<dbReference type="InterPro" id="IPR036812">
    <property type="entry name" value="NAD(P)_OxRdtase_dom_sf"/>
</dbReference>
<dbReference type="Proteomes" id="UP000509704">
    <property type="component" value="Chromosome 8"/>
</dbReference>
<dbReference type="InterPro" id="IPR018170">
    <property type="entry name" value="Aldo/ket_reductase_CS"/>
</dbReference>
<dbReference type="InterPro" id="IPR023210">
    <property type="entry name" value="NADP_OxRdtase_dom"/>
</dbReference>
<dbReference type="SUPFAM" id="SSF51430">
    <property type="entry name" value="NAD(P)-linked oxidoreductase"/>
    <property type="match status" value="1"/>
</dbReference>
<dbReference type="PROSITE" id="PS00063">
    <property type="entry name" value="ALDOKETO_REDUCTASE_3"/>
    <property type="match status" value="1"/>
</dbReference>
<dbReference type="Pfam" id="PF00248">
    <property type="entry name" value="Aldo_ket_red"/>
    <property type="match status" value="1"/>
</dbReference>
<dbReference type="GeneID" id="59238795"/>
<dbReference type="OrthoDB" id="416253at2759"/>
<feature type="binding site" evidence="3">
    <location>
        <position position="120"/>
    </location>
    <ligand>
        <name>substrate</name>
    </ligand>
</feature>
<name>A0A7H9BB69_ZYGMR</name>
<evidence type="ECO:0000313" key="6">
    <source>
        <dbReference type="EMBL" id="QLG74992.1"/>
    </source>
</evidence>
<organism evidence="6 7">
    <name type="scientific">Zygotorulaspora mrakii</name>
    <name type="common">Zygosaccharomyces mrakii</name>
    <dbReference type="NCBI Taxonomy" id="42260"/>
    <lineage>
        <taxon>Eukaryota</taxon>
        <taxon>Fungi</taxon>
        <taxon>Dikarya</taxon>
        <taxon>Ascomycota</taxon>
        <taxon>Saccharomycotina</taxon>
        <taxon>Saccharomycetes</taxon>
        <taxon>Saccharomycetales</taxon>
        <taxon>Saccharomycetaceae</taxon>
        <taxon>Zygotorulaspora</taxon>
    </lineage>
</organism>
<dbReference type="PROSITE" id="PS00062">
    <property type="entry name" value="ALDOKETO_REDUCTASE_2"/>
    <property type="match status" value="1"/>
</dbReference>
<protein>
    <recommendedName>
        <fullName evidence="5">NADP-dependent oxidoreductase domain-containing protein</fullName>
    </recommendedName>
</protein>
<feature type="active site" description="Proton donor" evidence="2">
    <location>
        <position position="60"/>
    </location>
</feature>
<evidence type="ECO:0000256" key="2">
    <source>
        <dbReference type="PIRSR" id="PIRSR000097-1"/>
    </source>
</evidence>
<accession>A0A7H9BB69</accession>
<evidence type="ECO:0000256" key="3">
    <source>
        <dbReference type="PIRSR" id="PIRSR000097-2"/>
    </source>
</evidence>
<reference evidence="6 7" key="1">
    <citation type="submission" date="2020-07" db="EMBL/GenBank/DDBJ databases">
        <title>The yeast mating-type switching endonuclease HO is a domesticated member of an unorthodox homing genetic element family.</title>
        <authorList>
            <person name="Coughlan A.Y."/>
            <person name="Lombardi L."/>
            <person name="Braun-Galleani S."/>
            <person name="Martos A.R."/>
            <person name="Galeote V."/>
            <person name="Bigey F."/>
            <person name="Dequin S."/>
            <person name="Byrne K.P."/>
            <person name="Wolfe K.H."/>
        </authorList>
    </citation>
    <scope>NUCLEOTIDE SEQUENCE [LARGE SCALE GENOMIC DNA]</scope>
    <source>
        <strain evidence="6 7">NRRL Y-6702</strain>
    </source>
</reference>
<dbReference type="InterPro" id="IPR020471">
    <property type="entry name" value="AKR"/>
</dbReference>
<dbReference type="KEGG" id="zmk:HG535_0H03190"/>
<sequence>MTGALHPRSTEISFLLNNGTRMPAFGLGTANPPEKLAETKQAVKAAVKAGYRQIDTAWAYGTEPFVGAAIKELIEEGVIKREDLFITSKVWPVMWDEAERSLQQTLASLGVGYIDMWLQHWPLCYNKQKDEHGVCGLARNPEKPDGEPDYNLDADWIETYKQMEKIYLDPTDHRVKAIGVSNFPIEYIQRLFKECRVRPALNQVEAHPRLPQLEMMKFCHENGMLMTAYSPLGSHGAPNIKLPLVQELSKKYDSSPNDILTSYHIRQGNIVIPRSLNPTRISSNIQFVALSAEDISRLNDIGVQDPKRYVDEKWNVIVPGFTGAGPAL</sequence>
<keyword evidence="1" id="KW-0560">Oxidoreductase</keyword>
<dbReference type="PIRSF" id="PIRSF000097">
    <property type="entry name" value="AKR"/>
    <property type="match status" value="1"/>
</dbReference>
<evidence type="ECO:0000313" key="7">
    <source>
        <dbReference type="Proteomes" id="UP000509704"/>
    </source>
</evidence>
<gene>
    <name evidence="6" type="ORF">HG535_0H03190</name>
</gene>
<dbReference type="PANTHER" id="PTHR11732">
    <property type="entry name" value="ALDO/KETO REDUCTASE"/>
    <property type="match status" value="1"/>
</dbReference>
<evidence type="ECO:0000256" key="1">
    <source>
        <dbReference type="ARBA" id="ARBA00023002"/>
    </source>
</evidence>
<dbReference type="EMBL" id="CP058611">
    <property type="protein sequence ID" value="QLG74992.1"/>
    <property type="molecule type" value="Genomic_DNA"/>
</dbReference>
<feature type="domain" description="NADP-dependent oxidoreductase" evidence="5">
    <location>
        <begin position="28"/>
        <end position="301"/>
    </location>
</feature>
<dbReference type="AlphaFoldDB" id="A0A7H9BB69"/>
<dbReference type="Gene3D" id="3.20.20.100">
    <property type="entry name" value="NADP-dependent oxidoreductase domain"/>
    <property type="match status" value="1"/>
</dbReference>
<feature type="site" description="Lowers pKa of active site Tyr" evidence="4">
    <location>
        <position position="89"/>
    </location>
</feature>
<dbReference type="PRINTS" id="PR00069">
    <property type="entry name" value="ALDKETRDTASE"/>
</dbReference>
<evidence type="ECO:0000256" key="4">
    <source>
        <dbReference type="PIRSR" id="PIRSR000097-3"/>
    </source>
</evidence>
<proteinExistence type="predicted"/>
<dbReference type="GO" id="GO:0016616">
    <property type="term" value="F:oxidoreductase activity, acting on the CH-OH group of donors, NAD or NADP as acceptor"/>
    <property type="evidence" value="ECO:0007669"/>
    <property type="project" value="UniProtKB-ARBA"/>
</dbReference>
<evidence type="ECO:0000259" key="5">
    <source>
        <dbReference type="Pfam" id="PF00248"/>
    </source>
</evidence>
<dbReference type="RefSeq" id="XP_037146717.1">
    <property type="nucleotide sequence ID" value="XM_037290822.1"/>
</dbReference>